<dbReference type="SMART" id="SM00355">
    <property type="entry name" value="ZnF_C2H2"/>
    <property type="match status" value="2"/>
</dbReference>
<dbReference type="OrthoDB" id="5576026at2759"/>
<name>A0A8T3CTR8_9TELE</name>
<dbReference type="Proteomes" id="UP000829720">
    <property type="component" value="Unassembled WGS sequence"/>
</dbReference>
<dbReference type="InterPro" id="IPR028440">
    <property type="entry name" value="TRPS1"/>
</dbReference>
<dbReference type="InterPro" id="IPR013087">
    <property type="entry name" value="Znf_C2H2_type"/>
</dbReference>
<feature type="domain" description="C2H2-type" evidence="3">
    <location>
        <begin position="139"/>
        <end position="166"/>
    </location>
</feature>
<dbReference type="GO" id="GO:0003700">
    <property type="term" value="F:DNA-binding transcription factor activity"/>
    <property type="evidence" value="ECO:0007669"/>
    <property type="project" value="InterPro"/>
</dbReference>
<feature type="compositionally biased region" description="Polar residues" evidence="2">
    <location>
        <begin position="112"/>
        <end position="124"/>
    </location>
</feature>
<evidence type="ECO:0000313" key="4">
    <source>
        <dbReference type="EMBL" id="KAI1886962.1"/>
    </source>
</evidence>
<evidence type="ECO:0000259" key="3">
    <source>
        <dbReference type="PROSITE" id="PS50157"/>
    </source>
</evidence>
<dbReference type="AlphaFoldDB" id="A0A8T3CTR8"/>
<keyword evidence="1" id="KW-0863">Zinc-finger</keyword>
<dbReference type="InterPro" id="IPR036236">
    <property type="entry name" value="Znf_C2H2_sf"/>
</dbReference>
<keyword evidence="1" id="KW-0862">Zinc</keyword>
<dbReference type="SUPFAM" id="SSF57667">
    <property type="entry name" value="beta-beta-alpha zinc fingers"/>
    <property type="match status" value="1"/>
</dbReference>
<dbReference type="Gene3D" id="3.30.160.60">
    <property type="entry name" value="Classic Zinc Finger"/>
    <property type="match status" value="1"/>
</dbReference>
<gene>
    <name evidence="4" type="ORF">AGOR_G00201160</name>
</gene>
<accession>A0A8T3CTR8</accession>
<organism evidence="4 5">
    <name type="scientific">Albula goreensis</name>
    <dbReference type="NCBI Taxonomy" id="1534307"/>
    <lineage>
        <taxon>Eukaryota</taxon>
        <taxon>Metazoa</taxon>
        <taxon>Chordata</taxon>
        <taxon>Craniata</taxon>
        <taxon>Vertebrata</taxon>
        <taxon>Euteleostomi</taxon>
        <taxon>Actinopterygii</taxon>
        <taxon>Neopterygii</taxon>
        <taxon>Teleostei</taxon>
        <taxon>Albuliformes</taxon>
        <taxon>Albulidae</taxon>
        <taxon>Albula</taxon>
    </lineage>
</organism>
<feature type="region of interest" description="Disordered" evidence="2">
    <location>
        <begin position="1"/>
        <end position="132"/>
    </location>
</feature>
<dbReference type="PROSITE" id="PS50157">
    <property type="entry name" value="ZINC_FINGER_C2H2_2"/>
    <property type="match status" value="1"/>
</dbReference>
<keyword evidence="5" id="KW-1185">Reference proteome</keyword>
<proteinExistence type="predicted"/>
<dbReference type="GO" id="GO:0005634">
    <property type="term" value="C:nucleus"/>
    <property type="evidence" value="ECO:0007669"/>
    <property type="project" value="InterPro"/>
</dbReference>
<dbReference type="EMBL" id="JAERUA010000019">
    <property type="protein sequence ID" value="KAI1886962.1"/>
    <property type="molecule type" value="Genomic_DNA"/>
</dbReference>
<keyword evidence="1" id="KW-0479">Metal-binding</keyword>
<feature type="compositionally biased region" description="Low complexity" evidence="2">
    <location>
        <begin position="67"/>
        <end position="83"/>
    </location>
</feature>
<dbReference type="PROSITE" id="PS00028">
    <property type="entry name" value="ZINC_FINGER_C2H2_1"/>
    <property type="match status" value="2"/>
</dbReference>
<evidence type="ECO:0000313" key="5">
    <source>
        <dbReference type="Proteomes" id="UP000829720"/>
    </source>
</evidence>
<protein>
    <recommendedName>
        <fullName evidence="3">C2H2-type domain-containing protein</fullName>
    </recommendedName>
</protein>
<evidence type="ECO:0000256" key="2">
    <source>
        <dbReference type="SAM" id="MobiDB-lite"/>
    </source>
</evidence>
<sequence>MAKAHGQGGVGGGSRDAHEMLPDNPLNQLSTLAGQLASLPPEARTPVSPDGLSCRDEKPFLVHPPVGTAAAPKASGGAAQAPSPTTPEPRPPPPPHRNYSPVAGPSSEHSPRTSTPSISNSQPSTPAPALPAQDPQLLHSCQHCDTYFADNILYTIHMGCHGYENPFQCNICGCKCRNKYDFACHFARGQHK</sequence>
<dbReference type="GO" id="GO:0008270">
    <property type="term" value="F:zinc ion binding"/>
    <property type="evidence" value="ECO:0007669"/>
    <property type="project" value="UniProtKB-KW"/>
</dbReference>
<dbReference type="PANTHER" id="PTHR47034">
    <property type="entry name" value="ZINC FINGER TRANSCRIPTION FACTOR TRPS1"/>
    <property type="match status" value="1"/>
</dbReference>
<comment type="caution">
    <text evidence="4">The sequence shown here is derived from an EMBL/GenBank/DDBJ whole genome shotgun (WGS) entry which is preliminary data.</text>
</comment>
<feature type="compositionally biased region" description="Pro residues" evidence="2">
    <location>
        <begin position="84"/>
        <end position="96"/>
    </location>
</feature>
<reference evidence="4" key="1">
    <citation type="submission" date="2021-01" db="EMBL/GenBank/DDBJ databases">
        <authorList>
            <person name="Zahm M."/>
            <person name="Roques C."/>
            <person name="Cabau C."/>
            <person name="Klopp C."/>
            <person name="Donnadieu C."/>
            <person name="Jouanno E."/>
            <person name="Lampietro C."/>
            <person name="Louis A."/>
            <person name="Herpin A."/>
            <person name="Echchiki A."/>
            <person name="Berthelot C."/>
            <person name="Parey E."/>
            <person name="Roest-Crollius H."/>
            <person name="Braasch I."/>
            <person name="Postlethwait J."/>
            <person name="Bobe J."/>
            <person name="Montfort J."/>
            <person name="Bouchez O."/>
            <person name="Begum T."/>
            <person name="Mejri S."/>
            <person name="Adams A."/>
            <person name="Chen W.-J."/>
            <person name="Guiguen Y."/>
        </authorList>
    </citation>
    <scope>NUCLEOTIDE SEQUENCE</scope>
    <source>
        <tissue evidence="4">Blood</tissue>
    </source>
</reference>
<evidence type="ECO:0000256" key="1">
    <source>
        <dbReference type="PROSITE-ProRule" id="PRU00042"/>
    </source>
</evidence>
<dbReference type="PANTHER" id="PTHR47034:SF3">
    <property type="entry name" value="ZINC FINGER PROTEIN HELIOS-LIKE"/>
    <property type="match status" value="1"/>
</dbReference>
<feature type="compositionally biased region" description="Gly residues" evidence="2">
    <location>
        <begin position="1"/>
        <end position="14"/>
    </location>
</feature>